<sequence length="91" mass="10273">MLMFSPPFEVKEISQLRLDISFCRLVDSIIITLLIRKSISVYNNYKLGRQDHVTGSAGCADGEDQDNGIDDGEVDDKLDPENNPQDEEKEQ</sequence>
<feature type="compositionally biased region" description="Acidic residues" evidence="1">
    <location>
        <begin position="81"/>
        <end position="91"/>
    </location>
</feature>
<evidence type="ECO:0000313" key="2">
    <source>
        <dbReference type="EMBL" id="OAH61133.1"/>
    </source>
</evidence>
<keyword evidence="3" id="KW-1185">Reference proteome</keyword>
<dbReference type="Proteomes" id="UP000076935">
    <property type="component" value="Unassembled WGS sequence"/>
</dbReference>
<proteinExistence type="predicted"/>
<gene>
    <name evidence="2" type="ORF">AWH49_02275</name>
</gene>
<comment type="caution">
    <text evidence="2">The sequence shown here is derived from an EMBL/GenBank/DDBJ whole genome shotgun (WGS) entry which is preliminary data.</text>
</comment>
<dbReference type="EMBL" id="LQWY01000023">
    <property type="protein sequence ID" value="OAH61133.1"/>
    <property type="molecule type" value="Genomic_DNA"/>
</dbReference>
<protein>
    <submittedName>
        <fullName evidence="2">Uncharacterized protein</fullName>
    </submittedName>
</protein>
<reference evidence="2 3" key="1">
    <citation type="submission" date="2016-01" db="EMBL/GenBank/DDBJ databases">
        <title>Investigation of taxonomic status of Bacillus aminovorans.</title>
        <authorList>
            <person name="Verma A."/>
            <person name="Pal Y."/>
            <person name="Krishnamurthi S."/>
        </authorList>
    </citation>
    <scope>NUCLEOTIDE SEQUENCE [LARGE SCALE GENOMIC DNA]</scope>
    <source>
        <strain evidence="2 3">DSM 1314</strain>
    </source>
</reference>
<feature type="compositionally biased region" description="Acidic residues" evidence="1">
    <location>
        <begin position="61"/>
        <end position="74"/>
    </location>
</feature>
<organism evidence="2 3">
    <name type="scientific">Domibacillus aminovorans</name>
    <dbReference type="NCBI Taxonomy" id="29332"/>
    <lineage>
        <taxon>Bacteria</taxon>
        <taxon>Bacillati</taxon>
        <taxon>Bacillota</taxon>
        <taxon>Bacilli</taxon>
        <taxon>Bacillales</taxon>
        <taxon>Bacillaceae</taxon>
        <taxon>Domibacillus</taxon>
    </lineage>
</organism>
<evidence type="ECO:0000313" key="3">
    <source>
        <dbReference type="Proteomes" id="UP000076935"/>
    </source>
</evidence>
<dbReference type="AlphaFoldDB" id="A0A177L6C6"/>
<feature type="region of interest" description="Disordered" evidence="1">
    <location>
        <begin position="53"/>
        <end position="91"/>
    </location>
</feature>
<evidence type="ECO:0000256" key="1">
    <source>
        <dbReference type="SAM" id="MobiDB-lite"/>
    </source>
</evidence>
<dbReference type="RefSeq" id="WP_063965587.1">
    <property type="nucleotide sequence ID" value="NZ_JBCNAN010000038.1"/>
</dbReference>
<accession>A0A177L6C6</accession>
<name>A0A177L6C6_9BACI</name>